<dbReference type="GO" id="GO:0016491">
    <property type="term" value="F:oxidoreductase activity"/>
    <property type="evidence" value="ECO:0007669"/>
    <property type="project" value="InterPro"/>
</dbReference>
<dbReference type="InterPro" id="IPR002227">
    <property type="entry name" value="Tyrosinase_Cu-bd"/>
</dbReference>
<organism evidence="3">
    <name type="scientific">viral metagenome</name>
    <dbReference type="NCBI Taxonomy" id="1070528"/>
    <lineage>
        <taxon>unclassified sequences</taxon>
        <taxon>metagenomes</taxon>
        <taxon>organismal metagenomes</taxon>
    </lineage>
</organism>
<reference evidence="3" key="1">
    <citation type="journal article" date="2020" name="Nature">
        <title>Giant virus diversity and host interactions through global metagenomics.</title>
        <authorList>
            <person name="Schulz F."/>
            <person name="Roux S."/>
            <person name="Paez-Espino D."/>
            <person name="Jungbluth S."/>
            <person name="Walsh D.A."/>
            <person name="Denef V.J."/>
            <person name="McMahon K.D."/>
            <person name="Konstantinidis K.T."/>
            <person name="Eloe-Fadrosh E.A."/>
            <person name="Kyrpides N.C."/>
            <person name="Woyke T."/>
        </authorList>
    </citation>
    <scope>NUCLEOTIDE SEQUENCE</scope>
    <source>
        <strain evidence="3">GVMAG-S-1101171-110</strain>
    </source>
</reference>
<dbReference type="AlphaFoldDB" id="A0A6C0K5N7"/>
<proteinExistence type="predicted"/>
<evidence type="ECO:0000313" key="3">
    <source>
        <dbReference type="EMBL" id="QHU12110.1"/>
    </source>
</evidence>
<dbReference type="EMBL" id="MN740798">
    <property type="protein sequence ID" value="QHU12110.1"/>
    <property type="molecule type" value="Genomic_DNA"/>
</dbReference>
<dbReference type="PROSITE" id="PS00498">
    <property type="entry name" value="TYROSINASE_2"/>
    <property type="match status" value="1"/>
</dbReference>
<dbReference type="SUPFAM" id="SSF48056">
    <property type="entry name" value="Di-copper centre-containing domain"/>
    <property type="match status" value="1"/>
</dbReference>
<dbReference type="Pfam" id="PF00264">
    <property type="entry name" value="Tyrosinase"/>
    <property type="match status" value="1"/>
</dbReference>
<evidence type="ECO:0000259" key="2">
    <source>
        <dbReference type="PROSITE" id="PS00498"/>
    </source>
</evidence>
<dbReference type="InterPro" id="IPR008922">
    <property type="entry name" value="Di-copper_centre_dom_sf"/>
</dbReference>
<sequence length="471" mass="54961">MWSKVIWSTMNYTMPMPKRYNIIDLKVHHIEKFGRFIMALKNLINSDDWARICGIHGNTFKPNDSGVKCPTDTATVTKIGDTGEPYYCKHSVYPFIAWHTPYIYQFELLLNKYNKSSNDDYITLPWLDLTDYTVDFTFLNDPEITIFYEKKRITTENPLSGAYYYVNGVRTRTVRQGFFTPVTKKDRIKLNTVAKQLNNALYAPNYEQFSSLPTTYKPSNVVVNYVPLETPHNSLHDIIGGKSGNMSDIVVSAFDPVFWLHHCNMDRHYYTWMYSHTNAFKKPVYPDLMTDATYNAPCAPFSKDYIYTKNSWRDYKWGWENDTGTYMSVRDVLQLNKFPYTYDIIKPKPKKELKAFIELIDIPIPRETIEFNVYLHGKGLALDKVNHFAGSAVWFGINQDKIDCCRCSVVRTNIKIDIEEFIEETKITKANIGDYSIIIEGEGKLIKSDYKYQVYNMMDLIKDGRYEVILI</sequence>
<evidence type="ECO:0000256" key="1">
    <source>
        <dbReference type="ARBA" id="ARBA00022723"/>
    </source>
</evidence>
<name>A0A6C0K5N7_9ZZZZ</name>
<dbReference type="Gene3D" id="1.10.1280.10">
    <property type="entry name" value="Di-copper center containing domain from catechol oxidase"/>
    <property type="match status" value="1"/>
</dbReference>
<keyword evidence="1" id="KW-0479">Metal-binding</keyword>
<protein>
    <recommendedName>
        <fullName evidence="2">Tyrosinase copper-binding domain-containing protein</fullName>
    </recommendedName>
</protein>
<dbReference type="GO" id="GO:0046872">
    <property type="term" value="F:metal ion binding"/>
    <property type="evidence" value="ECO:0007669"/>
    <property type="project" value="UniProtKB-KW"/>
</dbReference>
<dbReference type="PANTHER" id="PTHR11474">
    <property type="entry name" value="TYROSINASE FAMILY MEMBER"/>
    <property type="match status" value="1"/>
</dbReference>
<feature type="domain" description="Tyrosinase copper-binding" evidence="2">
    <location>
        <begin position="255"/>
        <end position="266"/>
    </location>
</feature>
<dbReference type="InterPro" id="IPR050316">
    <property type="entry name" value="Tyrosinase/Hemocyanin"/>
</dbReference>
<accession>A0A6C0K5N7</accession>
<dbReference type="PRINTS" id="PR00092">
    <property type="entry name" value="TYROSINASE"/>
</dbReference>